<feature type="compositionally biased region" description="Pro residues" evidence="1">
    <location>
        <begin position="320"/>
        <end position="333"/>
    </location>
</feature>
<dbReference type="KEGG" id="hbs:IPV69_25865"/>
<accession>A0A7M2WVU4</accession>
<evidence type="ECO:0008006" key="4">
    <source>
        <dbReference type="Google" id="ProtNLM"/>
    </source>
</evidence>
<sequence>MNILALYVLVLSQQGFWLGGSDYAITFKRTDAAWPANTESIDIAWQLRLGDEVLASGKLAAKKDESPTVRLAVPEVRVRTELRLTLSVSAGGNALLKDQQKVEVFPRPDRQRLQRSLGGKRICILRRGKPVAGDADERLLAMLKDSGVVYEVVSDDTKLAIRSPEIVVVLASALPGGLWKDSLPELAETGVSVLVLEQRVAAEIAGYPLTPRKTIERIAVTERHPLLEGFSTREIEALLSGPSHQPIAMRLPADAPAQEVVYWAVPGGGPAMPIDCMIAVRTLGKGRIIYNQLPWEDHAADARAVTMLFSTLEWMVTPPEPTLPPSARPPPAATRPVETPNRIEIKR</sequence>
<name>A0A7M2WVU4_9BACT</name>
<evidence type="ECO:0000313" key="2">
    <source>
        <dbReference type="EMBL" id="QOV89576.1"/>
    </source>
</evidence>
<feature type="region of interest" description="Disordered" evidence="1">
    <location>
        <begin position="320"/>
        <end position="347"/>
    </location>
</feature>
<protein>
    <recommendedName>
        <fullName evidence="4">DUF4159 domain-containing protein</fullName>
    </recommendedName>
</protein>
<evidence type="ECO:0000256" key="1">
    <source>
        <dbReference type="SAM" id="MobiDB-lite"/>
    </source>
</evidence>
<gene>
    <name evidence="2" type="ORF">IPV69_25865</name>
</gene>
<reference evidence="2 3" key="1">
    <citation type="submission" date="2020-10" db="EMBL/GenBank/DDBJ databases">
        <title>Wide distribution of Phycisphaera-like planctomycetes from WD2101 soil group in peatlands and genome analysis of the first cultivated representative.</title>
        <authorList>
            <person name="Dedysh S.N."/>
            <person name="Beletsky A.V."/>
            <person name="Ivanova A."/>
            <person name="Kulichevskaya I.S."/>
            <person name="Suzina N.E."/>
            <person name="Philippov D.A."/>
            <person name="Rakitin A.L."/>
            <person name="Mardanov A.V."/>
            <person name="Ravin N.V."/>
        </authorList>
    </citation>
    <scope>NUCLEOTIDE SEQUENCE [LARGE SCALE GENOMIC DNA]</scope>
    <source>
        <strain evidence="2 3">M1803</strain>
    </source>
</reference>
<organism evidence="2 3">
    <name type="scientific">Humisphaera borealis</name>
    <dbReference type="NCBI Taxonomy" id="2807512"/>
    <lineage>
        <taxon>Bacteria</taxon>
        <taxon>Pseudomonadati</taxon>
        <taxon>Planctomycetota</taxon>
        <taxon>Phycisphaerae</taxon>
        <taxon>Tepidisphaerales</taxon>
        <taxon>Tepidisphaeraceae</taxon>
        <taxon>Humisphaera</taxon>
    </lineage>
</organism>
<evidence type="ECO:0000313" key="3">
    <source>
        <dbReference type="Proteomes" id="UP000593765"/>
    </source>
</evidence>
<dbReference type="AlphaFoldDB" id="A0A7M2WVU4"/>
<keyword evidence="3" id="KW-1185">Reference proteome</keyword>
<proteinExistence type="predicted"/>
<dbReference type="Proteomes" id="UP000593765">
    <property type="component" value="Chromosome"/>
</dbReference>
<dbReference type="RefSeq" id="WP_206292624.1">
    <property type="nucleotide sequence ID" value="NZ_CP063458.1"/>
</dbReference>
<dbReference type="EMBL" id="CP063458">
    <property type="protein sequence ID" value="QOV89576.1"/>
    <property type="molecule type" value="Genomic_DNA"/>
</dbReference>